<comment type="catalytic activity">
    <reaction evidence="1 9">
        <text>a 4-O-methyl-thymidine in DNA + L-cysteinyl-[protein] = a thymidine in DNA + S-methyl-L-cysteinyl-[protein]</text>
        <dbReference type="Rhea" id="RHEA:53428"/>
        <dbReference type="Rhea" id="RHEA-COMP:10131"/>
        <dbReference type="Rhea" id="RHEA-COMP:10132"/>
        <dbReference type="Rhea" id="RHEA-COMP:13555"/>
        <dbReference type="Rhea" id="RHEA-COMP:13556"/>
        <dbReference type="ChEBI" id="CHEBI:29950"/>
        <dbReference type="ChEBI" id="CHEBI:82612"/>
        <dbReference type="ChEBI" id="CHEBI:137386"/>
        <dbReference type="ChEBI" id="CHEBI:137387"/>
        <dbReference type="EC" id="2.1.1.63"/>
    </reaction>
</comment>
<evidence type="ECO:0000259" key="11">
    <source>
        <dbReference type="Pfam" id="PF02870"/>
    </source>
</evidence>
<organism evidence="12 13">
    <name type="scientific">Microlunatus antarcticus</name>
    <dbReference type="NCBI Taxonomy" id="53388"/>
    <lineage>
        <taxon>Bacteria</taxon>
        <taxon>Bacillati</taxon>
        <taxon>Actinomycetota</taxon>
        <taxon>Actinomycetes</taxon>
        <taxon>Propionibacteriales</taxon>
        <taxon>Propionibacteriaceae</taxon>
        <taxon>Microlunatus</taxon>
    </lineage>
</organism>
<keyword evidence="4 9" id="KW-0489">Methyltransferase</keyword>
<keyword evidence="6 9" id="KW-0227">DNA damage</keyword>
<dbReference type="InterPro" id="IPR036631">
    <property type="entry name" value="MGMT_N_sf"/>
</dbReference>
<comment type="function">
    <text evidence="9">Involved in the cellular defense against the biological effects of O6-methylguanine (O6-MeG) and O4-methylthymine (O4-MeT) in DNA. Repairs the methylated nucleobase in DNA by stoichiometrically transferring the methyl group to a cysteine residue in the enzyme. This is a suicide reaction: the enzyme is irreversibly inactivated.</text>
</comment>
<dbReference type="InterPro" id="IPR036388">
    <property type="entry name" value="WH-like_DNA-bd_sf"/>
</dbReference>
<dbReference type="PROSITE" id="PS00374">
    <property type="entry name" value="MGMT"/>
    <property type="match status" value="1"/>
</dbReference>
<dbReference type="Gene3D" id="3.30.160.70">
    <property type="entry name" value="Methylated DNA-protein cysteine methyltransferase domain"/>
    <property type="match status" value="1"/>
</dbReference>
<comment type="catalytic activity">
    <reaction evidence="8 9">
        <text>a 6-O-methyl-2'-deoxyguanosine in DNA + L-cysteinyl-[protein] = S-methyl-L-cysteinyl-[protein] + a 2'-deoxyguanosine in DNA</text>
        <dbReference type="Rhea" id="RHEA:24000"/>
        <dbReference type="Rhea" id="RHEA-COMP:10131"/>
        <dbReference type="Rhea" id="RHEA-COMP:10132"/>
        <dbReference type="Rhea" id="RHEA-COMP:11367"/>
        <dbReference type="Rhea" id="RHEA-COMP:11368"/>
        <dbReference type="ChEBI" id="CHEBI:29950"/>
        <dbReference type="ChEBI" id="CHEBI:82612"/>
        <dbReference type="ChEBI" id="CHEBI:85445"/>
        <dbReference type="ChEBI" id="CHEBI:85448"/>
        <dbReference type="EC" id="2.1.1.63"/>
    </reaction>
</comment>
<evidence type="ECO:0000256" key="7">
    <source>
        <dbReference type="ARBA" id="ARBA00023204"/>
    </source>
</evidence>
<evidence type="ECO:0000256" key="6">
    <source>
        <dbReference type="ARBA" id="ARBA00022763"/>
    </source>
</evidence>
<dbReference type="AlphaFoldDB" id="A0A7W5JTJ5"/>
<keyword evidence="3 9" id="KW-0963">Cytoplasm</keyword>
<dbReference type="PANTHER" id="PTHR10815:SF13">
    <property type="entry name" value="METHYLATED-DNA--PROTEIN-CYSTEINE METHYLTRANSFERASE"/>
    <property type="match status" value="1"/>
</dbReference>
<dbReference type="FunFam" id="1.10.10.10:FF:000214">
    <property type="entry name" value="Methylated-DNA--protein-cysteine methyltransferase"/>
    <property type="match status" value="1"/>
</dbReference>
<comment type="subcellular location">
    <subcellularLocation>
        <location evidence="9">Cytoplasm</location>
    </subcellularLocation>
</comment>
<dbReference type="PANTHER" id="PTHR10815">
    <property type="entry name" value="METHYLATED-DNA--PROTEIN-CYSTEINE METHYLTRANSFERASE"/>
    <property type="match status" value="1"/>
</dbReference>
<keyword evidence="5 9" id="KW-0808">Transferase</keyword>
<dbReference type="GO" id="GO:0032259">
    <property type="term" value="P:methylation"/>
    <property type="evidence" value="ECO:0007669"/>
    <property type="project" value="UniProtKB-KW"/>
</dbReference>
<gene>
    <name evidence="12" type="ORF">FHX39_000740</name>
</gene>
<dbReference type="InterPro" id="IPR008332">
    <property type="entry name" value="MethylG_MeTrfase_N"/>
</dbReference>
<protein>
    <recommendedName>
        <fullName evidence="9">Methylated-DNA--protein-cysteine methyltransferase</fullName>
        <ecNumber evidence="9">2.1.1.63</ecNumber>
    </recommendedName>
    <alternativeName>
        <fullName evidence="9">6-O-methylguanine-DNA methyltransferase</fullName>
        <shortName evidence="9">MGMT</shortName>
    </alternativeName>
    <alternativeName>
        <fullName evidence="9">O-6-methylguanine-DNA-alkyltransferase</fullName>
    </alternativeName>
</protein>
<dbReference type="EMBL" id="JACHZG010000001">
    <property type="protein sequence ID" value="MBB3325796.1"/>
    <property type="molecule type" value="Genomic_DNA"/>
</dbReference>
<dbReference type="SUPFAM" id="SSF53155">
    <property type="entry name" value="Methylated DNA-protein cysteine methyltransferase domain"/>
    <property type="match status" value="1"/>
</dbReference>
<evidence type="ECO:0000313" key="13">
    <source>
        <dbReference type="Proteomes" id="UP000565572"/>
    </source>
</evidence>
<feature type="active site" description="Nucleophile; methyl group acceptor" evidence="9">
    <location>
        <position position="168"/>
    </location>
</feature>
<dbReference type="EC" id="2.1.1.63" evidence="9"/>
<evidence type="ECO:0000259" key="10">
    <source>
        <dbReference type="Pfam" id="PF01035"/>
    </source>
</evidence>
<dbReference type="InterPro" id="IPR036217">
    <property type="entry name" value="MethylDNA_cys_MeTrfase_DNAb"/>
</dbReference>
<dbReference type="RefSeq" id="WP_183336847.1">
    <property type="nucleotide sequence ID" value="NZ_JACHZG010000001.1"/>
</dbReference>
<evidence type="ECO:0000256" key="1">
    <source>
        <dbReference type="ARBA" id="ARBA00001286"/>
    </source>
</evidence>
<dbReference type="Pfam" id="PF02870">
    <property type="entry name" value="Methyltransf_1N"/>
    <property type="match status" value="1"/>
</dbReference>
<accession>A0A7W5JTJ5</accession>
<dbReference type="HAMAP" id="MF_00772">
    <property type="entry name" value="OGT"/>
    <property type="match status" value="1"/>
</dbReference>
<evidence type="ECO:0000256" key="2">
    <source>
        <dbReference type="ARBA" id="ARBA00008711"/>
    </source>
</evidence>
<dbReference type="Pfam" id="PF01035">
    <property type="entry name" value="DNA_binding_1"/>
    <property type="match status" value="1"/>
</dbReference>
<evidence type="ECO:0000256" key="3">
    <source>
        <dbReference type="ARBA" id="ARBA00022490"/>
    </source>
</evidence>
<comment type="similarity">
    <text evidence="2 9">Belongs to the MGMT family.</text>
</comment>
<dbReference type="GO" id="GO:0005737">
    <property type="term" value="C:cytoplasm"/>
    <property type="evidence" value="ECO:0007669"/>
    <property type="project" value="UniProtKB-SubCell"/>
</dbReference>
<sequence length="198" mass="21327">MSGLDEAYEASDSHLERLLGRLVGEADGRGEVDVGYRTVDGPVGRLLLAATPAGLVRVAFASEGEDAVLQELADRVSPRVLPLPGRLDETARELDEYFAGRRRRFDVALDWQLSSGFRRDVLTHLAVDVAYGRTTSYAGLATLSGSPRAVRAVGTACATNPIPVVVPCHRVVRSDGTMGRYRGGEEAKHALLELEGVR</sequence>
<dbReference type="Gene3D" id="1.10.10.10">
    <property type="entry name" value="Winged helix-like DNA-binding domain superfamily/Winged helix DNA-binding domain"/>
    <property type="match status" value="1"/>
</dbReference>
<comment type="caution">
    <text evidence="12">The sequence shown here is derived from an EMBL/GenBank/DDBJ whole genome shotgun (WGS) entry which is preliminary data.</text>
</comment>
<proteinExistence type="inferred from homology"/>
<evidence type="ECO:0000256" key="5">
    <source>
        <dbReference type="ARBA" id="ARBA00022679"/>
    </source>
</evidence>
<dbReference type="GO" id="GO:0003908">
    <property type="term" value="F:methylated-DNA-[protein]-cysteine S-methyltransferase activity"/>
    <property type="evidence" value="ECO:0007669"/>
    <property type="project" value="UniProtKB-UniRule"/>
</dbReference>
<dbReference type="CDD" id="cd06445">
    <property type="entry name" value="ATase"/>
    <property type="match status" value="1"/>
</dbReference>
<feature type="domain" description="Methylated-DNA-[protein]-cysteine S-methyltransferase DNA binding" evidence="10">
    <location>
        <begin position="117"/>
        <end position="197"/>
    </location>
</feature>
<comment type="miscellaneous">
    <text evidence="9">This enzyme catalyzes only one turnover and therefore is not strictly catalytic. According to one definition, an enzyme is a biocatalyst that acts repeatedly and over many reaction cycles.</text>
</comment>
<dbReference type="NCBIfam" id="TIGR00589">
    <property type="entry name" value="ogt"/>
    <property type="match status" value="1"/>
</dbReference>
<dbReference type="InterPro" id="IPR023546">
    <property type="entry name" value="MGMT"/>
</dbReference>
<dbReference type="SUPFAM" id="SSF46767">
    <property type="entry name" value="Methylated DNA-protein cysteine methyltransferase, C-terminal domain"/>
    <property type="match status" value="1"/>
</dbReference>
<dbReference type="GO" id="GO:0006307">
    <property type="term" value="P:DNA alkylation repair"/>
    <property type="evidence" value="ECO:0007669"/>
    <property type="project" value="UniProtKB-UniRule"/>
</dbReference>
<dbReference type="Proteomes" id="UP000565572">
    <property type="component" value="Unassembled WGS sequence"/>
</dbReference>
<name>A0A7W5JTJ5_9ACTN</name>
<evidence type="ECO:0000256" key="4">
    <source>
        <dbReference type="ARBA" id="ARBA00022603"/>
    </source>
</evidence>
<reference evidence="12 13" key="1">
    <citation type="submission" date="2020-08" db="EMBL/GenBank/DDBJ databases">
        <title>Sequencing the genomes of 1000 actinobacteria strains.</title>
        <authorList>
            <person name="Klenk H.-P."/>
        </authorList>
    </citation>
    <scope>NUCLEOTIDE SEQUENCE [LARGE SCALE GENOMIC DNA]</scope>
    <source>
        <strain evidence="12 13">DSM 11053</strain>
    </source>
</reference>
<dbReference type="InterPro" id="IPR001497">
    <property type="entry name" value="MethylDNA_cys_MeTrfase_AS"/>
</dbReference>
<evidence type="ECO:0000313" key="12">
    <source>
        <dbReference type="EMBL" id="MBB3325796.1"/>
    </source>
</evidence>
<keyword evidence="7 9" id="KW-0234">DNA repair</keyword>
<evidence type="ECO:0000256" key="8">
    <source>
        <dbReference type="ARBA" id="ARBA00049348"/>
    </source>
</evidence>
<dbReference type="InterPro" id="IPR014048">
    <property type="entry name" value="MethylDNA_cys_MeTrfase_DNA-bd"/>
</dbReference>
<feature type="domain" description="Methylguanine DNA methyltransferase ribonuclease-like" evidence="11">
    <location>
        <begin position="36"/>
        <end position="110"/>
    </location>
</feature>
<evidence type="ECO:0000256" key="9">
    <source>
        <dbReference type="HAMAP-Rule" id="MF_00772"/>
    </source>
</evidence>
<keyword evidence="13" id="KW-1185">Reference proteome</keyword>